<dbReference type="OrthoDB" id="9813458at2"/>
<keyword evidence="7" id="KW-0998">Cell outer membrane</keyword>
<dbReference type="GO" id="GO:1990281">
    <property type="term" value="C:efflux pump complex"/>
    <property type="evidence" value="ECO:0007669"/>
    <property type="project" value="TreeGrafter"/>
</dbReference>
<dbReference type="Pfam" id="PF02321">
    <property type="entry name" value="OEP"/>
    <property type="match status" value="2"/>
</dbReference>
<feature type="coiled-coil region" evidence="8">
    <location>
        <begin position="148"/>
        <end position="175"/>
    </location>
</feature>
<keyword evidence="4" id="KW-1134">Transmembrane beta strand</keyword>
<dbReference type="AlphaFoldDB" id="A0A3N5YLJ5"/>
<protein>
    <submittedName>
        <fullName evidence="10">Outer membrane channel protein TolC</fullName>
    </submittedName>
</protein>
<evidence type="ECO:0000256" key="4">
    <source>
        <dbReference type="ARBA" id="ARBA00022452"/>
    </source>
</evidence>
<dbReference type="PANTHER" id="PTHR30026">
    <property type="entry name" value="OUTER MEMBRANE PROTEIN TOLC"/>
    <property type="match status" value="1"/>
</dbReference>
<keyword evidence="5" id="KW-0812">Transmembrane</keyword>
<comment type="caution">
    <text evidence="10">The sequence shown here is derived from an EMBL/GenBank/DDBJ whole genome shotgun (WGS) entry which is preliminary data.</text>
</comment>
<keyword evidence="8" id="KW-0175">Coiled coil</keyword>
<evidence type="ECO:0000256" key="6">
    <source>
        <dbReference type="ARBA" id="ARBA00023136"/>
    </source>
</evidence>
<keyword evidence="6" id="KW-0472">Membrane</keyword>
<evidence type="ECO:0000256" key="3">
    <source>
        <dbReference type="ARBA" id="ARBA00022448"/>
    </source>
</evidence>
<dbReference type="InterPro" id="IPR010130">
    <property type="entry name" value="T1SS_OMP_TolC"/>
</dbReference>
<keyword evidence="9" id="KW-0732">Signal</keyword>
<proteinExistence type="inferred from homology"/>
<dbReference type="SUPFAM" id="SSF56954">
    <property type="entry name" value="Outer membrane efflux proteins (OEP)"/>
    <property type="match status" value="1"/>
</dbReference>
<dbReference type="Gene3D" id="1.20.1600.10">
    <property type="entry name" value="Outer membrane efflux proteins (OEP)"/>
    <property type="match status" value="1"/>
</dbReference>
<name>A0A3N5YLJ5_9ALTE</name>
<dbReference type="NCBIfam" id="TIGR01844">
    <property type="entry name" value="type_I_sec_TolC"/>
    <property type="match status" value="1"/>
</dbReference>
<reference evidence="10 11" key="1">
    <citation type="submission" date="2018-11" db="EMBL/GenBank/DDBJ databases">
        <authorList>
            <person name="Ye M.-Q."/>
            <person name="Du Z.-J."/>
        </authorList>
    </citation>
    <scope>NUCLEOTIDE SEQUENCE [LARGE SCALE GENOMIC DNA]</scope>
    <source>
        <strain evidence="10 11">U0105</strain>
    </source>
</reference>
<evidence type="ECO:0000256" key="9">
    <source>
        <dbReference type="SAM" id="SignalP"/>
    </source>
</evidence>
<dbReference type="InterPro" id="IPR058622">
    <property type="entry name" value="TolC"/>
</dbReference>
<evidence type="ECO:0000313" key="10">
    <source>
        <dbReference type="EMBL" id="RPJ66021.1"/>
    </source>
</evidence>
<sequence length="452" mass="50110">MKKTLISMMVGFTLTGTAWADNLTQVYELALSNDPVVNRAKADRDSAFEGISLSRASLLPSISGSIGYSMSTSDQTDFTATDTGLNIAVFESDVDQKSMTLDLGLSLYDHSNWVNLRRAEKVAQQSDSRYGAALQELIVRVVNAYLDVLRAKDQVEFVRAEKRAIERQLEQTKQRFEVGLTARTDVHEAQANFDNTLAQEILAENNVEVALEALRVITGKYHSDLDVLNTERFTATPPQPAQVDDWLNIAQERNLELLVQRLAKDIAKDDIEATRAGHYPTLSLNGRFNRNKRDIDSQGTTTNLPSLDTKTLGITLNVPIYSGGSVTSRTDQARFAYVSASEQMEQTYRQTVQRVRSSYNDIKAAISRIRALEQAVVSAESALAATETGFDVGTRTIVDVLNSTRNLFDARRNLAGARYDFIESVISLKRAAGNLTKQDLERINKGLSPQQS</sequence>
<dbReference type="PANTHER" id="PTHR30026:SF20">
    <property type="entry name" value="OUTER MEMBRANE PROTEIN TOLC"/>
    <property type="match status" value="1"/>
</dbReference>
<accession>A0A3N5YLJ5</accession>
<evidence type="ECO:0000256" key="1">
    <source>
        <dbReference type="ARBA" id="ARBA00004442"/>
    </source>
</evidence>
<keyword evidence="3" id="KW-0813">Transport</keyword>
<dbReference type="Proteomes" id="UP000275281">
    <property type="component" value="Unassembled WGS sequence"/>
</dbReference>
<keyword evidence="11" id="KW-1185">Reference proteome</keyword>
<feature type="chain" id="PRO_5018053001" evidence="9">
    <location>
        <begin position="21"/>
        <end position="452"/>
    </location>
</feature>
<comment type="similarity">
    <text evidence="2">Belongs to the outer membrane factor (OMF) (TC 1.B.17) family.</text>
</comment>
<comment type="subcellular location">
    <subcellularLocation>
        <location evidence="1">Cell outer membrane</location>
    </subcellularLocation>
</comment>
<feature type="signal peptide" evidence="9">
    <location>
        <begin position="1"/>
        <end position="20"/>
    </location>
</feature>
<organism evidence="10 11">
    <name type="scientific">Alteromonas sediminis</name>
    <dbReference type="NCBI Taxonomy" id="2259342"/>
    <lineage>
        <taxon>Bacteria</taxon>
        <taxon>Pseudomonadati</taxon>
        <taxon>Pseudomonadota</taxon>
        <taxon>Gammaproteobacteria</taxon>
        <taxon>Alteromonadales</taxon>
        <taxon>Alteromonadaceae</taxon>
        <taxon>Alteromonas/Salinimonas group</taxon>
        <taxon>Alteromonas</taxon>
    </lineage>
</organism>
<evidence type="ECO:0000256" key="7">
    <source>
        <dbReference type="ARBA" id="ARBA00023237"/>
    </source>
</evidence>
<evidence type="ECO:0000256" key="8">
    <source>
        <dbReference type="SAM" id="Coils"/>
    </source>
</evidence>
<dbReference type="InterPro" id="IPR051906">
    <property type="entry name" value="TolC-like"/>
</dbReference>
<evidence type="ECO:0000256" key="2">
    <source>
        <dbReference type="ARBA" id="ARBA00007613"/>
    </source>
</evidence>
<gene>
    <name evidence="10" type="primary">tolC</name>
    <name evidence="10" type="ORF">DRW07_14545</name>
</gene>
<dbReference type="InterPro" id="IPR003423">
    <property type="entry name" value="OMP_efflux"/>
</dbReference>
<dbReference type="GO" id="GO:0015562">
    <property type="term" value="F:efflux transmembrane transporter activity"/>
    <property type="evidence" value="ECO:0007669"/>
    <property type="project" value="InterPro"/>
</dbReference>
<dbReference type="GO" id="GO:0009279">
    <property type="term" value="C:cell outer membrane"/>
    <property type="evidence" value="ECO:0007669"/>
    <property type="project" value="UniProtKB-SubCell"/>
</dbReference>
<dbReference type="NCBIfam" id="NF007002">
    <property type="entry name" value="PRK09465.1"/>
    <property type="match status" value="1"/>
</dbReference>
<evidence type="ECO:0000313" key="11">
    <source>
        <dbReference type="Proteomes" id="UP000275281"/>
    </source>
</evidence>
<dbReference type="EMBL" id="RPOK01000004">
    <property type="protein sequence ID" value="RPJ66021.1"/>
    <property type="molecule type" value="Genomic_DNA"/>
</dbReference>
<evidence type="ECO:0000256" key="5">
    <source>
        <dbReference type="ARBA" id="ARBA00022692"/>
    </source>
</evidence>
<dbReference type="RefSeq" id="WP_124028652.1">
    <property type="nucleotide sequence ID" value="NZ_JBHRSN010000007.1"/>
</dbReference>
<dbReference type="GO" id="GO:0015288">
    <property type="term" value="F:porin activity"/>
    <property type="evidence" value="ECO:0007669"/>
    <property type="project" value="TreeGrafter"/>
</dbReference>